<comment type="caution">
    <text evidence="2">The sequence shown here is derived from an EMBL/GenBank/DDBJ whole genome shotgun (WGS) entry which is preliminary data.</text>
</comment>
<dbReference type="Proteomes" id="UP001142055">
    <property type="component" value="Chromosome 1"/>
</dbReference>
<keyword evidence="3" id="KW-1185">Reference proteome</keyword>
<name>A0A9Q0RPY2_BLOTA</name>
<proteinExistence type="predicted"/>
<feature type="transmembrane region" description="Helical" evidence="1">
    <location>
        <begin position="166"/>
        <end position="185"/>
    </location>
</feature>
<dbReference type="AlphaFoldDB" id="A0A9Q0RPY2"/>
<protein>
    <submittedName>
        <fullName evidence="2">Uncharacterized protein</fullName>
    </submittedName>
</protein>
<feature type="transmembrane region" description="Helical" evidence="1">
    <location>
        <begin position="197"/>
        <end position="223"/>
    </location>
</feature>
<keyword evidence="1" id="KW-0472">Membrane</keyword>
<evidence type="ECO:0000313" key="3">
    <source>
        <dbReference type="Proteomes" id="UP001142055"/>
    </source>
</evidence>
<gene>
    <name evidence="2" type="ORF">RDWZM_002473</name>
</gene>
<accession>A0A9Q0RPY2</accession>
<feature type="transmembrane region" description="Helical" evidence="1">
    <location>
        <begin position="40"/>
        <end position="60"/>
    </location>
</feature>
<feature type="transmembrane region" description="Helical" evidence="1">
    <location>
        <begin position="325"/>
        <end position="342"/>
    </location>
</feature>
<keyword evidence="1" id="KW-0812">Transmembrane</keyword>
<feature type="transmembrane region" description="Helical" evidence="1">
    <location>
        <begin position="96"/>
        <end position="113"/>
    </location>
</feature>
<keyword evidence="1" id="KW-1133">Transmembrane helix</keyword>
<feature type="transmembrane region" description="Helical" evidence="1">
    <location>
        <begin position="300"/>
        <end position="319"/>
    </location>
</feature>
<feature type="transmembrane region" description="Helical" evidence="1">
    <location>
        <begin position="400"/>
        <end position="420"/>
    </location>
</feature>
<evidence type="ECO:0000313" key="2">
    <source>
        <dbReference type="EMBL" id="KAJ6223928.1"/>
    </source>
</evidence>
<dbReference type="EMBL" id="JAPWDV010000001">
    <property type="protein sequence ID" value="KAJ6223928.1"/>
    <property type="molecule type" value="Genomic_DNA"/>
</dbReference>
<sequence>MRILYSHLNLFRNGFDPVKDVSNERNERIYKQFQLKDSKWNYHFLSPLTVITIAVVKGLIGFDNENQSLKNALNFNSNQFVSHLIFPREVWQQSDIILGISVLNMFACYWNFYSHTMINAKYHMKVRKYSNDHSEPIVICLNKVLNPRVARRILAIRQQFRRVTETTFFIWFIGAESYFKVQLLTQHNLKWDVVTTLYWSIISPMFVLYGVFTNILLIMYFLLTLKYIHVKQRSFCEQMRQLMFTLMSRTFTQTCGSKNFANRYLSKWRVYRSINIKIVRLCHEIEGYDHFWSRYLTFSYLLNIGFICYSMYALFIVKAGLVQKSFFILMISCCTILLFVVIKHCADVGNYNSNIDRLNAYCQLYFGQTKFSPLNHMLKLETIMVNRTAKFYGCKLLNDYLIKTITLLETFYIISTFFMLNFRKQTSS</sequence>
<evidence type="ECO:0000256" key="1">
    <source>
        <dbReference type="SAM" id="Phobius"/>
    </source>
</evidence>
<organism evidence="2 3">
    <name type="scientific">Blomia tropicalis</name>
    <name type="common">Mite</name>
    <dbReference type="NCBI Taxonomy" id="40697"/>
    <lineage>
        <taxon>Eukaryota</taxon>
        <taxon>Metazoa</taxon>
        <taxon>Ecdysozoa</taxon>
        <taxon>Arthropoda</taxon>
        <taxon>Chelicerata</taxon>
        <taxon>Arachnida</taxon>
        <taxon>Acari</taxon>
        <taxon>Acariformes</taxon>
        <taxon>Sarcoptiformes</taxon>
        <taxon>Astigmata</taxon>
        <taxon>Glycyphagoidea</taxon>
        <taxon>Echimyopodidae</taxon>
        <taxon>Blomia</taxon>
    </lineage>
</organism>
<reference evidence="2" key="1">
    <citation type="submission" date="2022-12" db="EMBL/GenBank/DDBJ databases">
        <title>Genome assemblies of Blomia tropicalis.</title>
        <authorList>
            <person name="Cui Y."/>
        </authorList>
    </citation>
    <scope>NUCLEOTIDE SEQUENCE</scope>
    <source>
        <tissue evidence="2">Adult mites</tissue>
    </source>
</reference>